<dbReference type="GO" id="GO:0005737">
    <property type="term" value="C:cytoplasm"/>
    <property type="evidence" value="ECO:0007669"/>
    <property type="project" value="UniProtKB-SubCell"/>
</dbReference>
<dbReference type="Gene3D" id="3.30.40.10">
    <property type="entry name" value="Zinc/RING finger domain, C3HC4 (zinc finger)"/>
    <property type="match status" value="1"/>
</dbReference>
<comment type="subcellular location">
    <subcellularLocation>
        <location evidence="1">Cytoplasm</location>
    </subcellularLocation>
</comment>
<feature type="compositionally biased region" description="Polar residues" evidence="3">
    <location>
        <begin position="681"/>
        <end position="693"/>
    </location>
</feature>
<reference evidence="4" key="1">
    <citation type="submission" date="2020-05" db="EMBL/GenBank/DDBJ databases">
        <title>Mycena genomes resolve the evolution of fungal bioluminescence.</title>
        <authorList>
            <person name="Tsai I.J."/>
        </authorList>
    </citation>
    <scope>NUCLEOTIDE SEQUENCE</scope>
    <source>
        <strain evidence="4">160909Yilan</strain>
    </source>
</reference>
<keyword evidence="2" id="KW-0963">Cytoplasm</keyword>
<feature type="region of interest" description="Disordered" evidence="3">
    <location>
        <begin position="172"/>
        <end position="194"/>
    </location>
</feature>
<dbReference type="InterPro" id="IPR013083">
    <property type="entry name" value="Znf_RING/FYVE/PHD"/>
</dbReference>
<keyword evidence="5" id="KW-1185">Reference proteome</keyword>
<proteinExistence type="predicted"/>
<evidence type="ECO:0000256" key="2">
    <source>
        <dbReference type="ARBA" id="ARBA00022490"/>
    </source>
</evidence>
<feature type="compositionally biased region" description="Gly residues" evidence="3">
    <location>
        <begin position="731"/>
        <end position="740"/>
    </location>
</feature>
<gene>
    <name evidence="4" type="ORF">MSAN_02245900</name>
</gene>
<evidence type="ECO:0000256" key="3">
    <source>
        <dbReference type="SAM" id="MobiDB-lite"/>
    </source>
</evidence>
<dbReference type="InterPro" id="IPR039739">
    <property type="entry name" value="MAG2/RNF10"/>
</dbReference>
<dbReference type="OrthoDB" id="302966at2759"/>
<dbReference type="PANTHER" id="PTHR12983:SF9">
    <property type="entry name" value="E3 UBIQUITIN-PROTEIN LIGASE RNF10"/>
    <property type="match status" value="1"/>
</dbReference>
<organism evidence="4 5">
    <name type="scientific">Mycena sanguinolenta</name>
    <dbReference type="NCBI Taxonomy" id="230812"/>
    <lineage>
        <taxon>Eukaryota</taxon>
        <taxon>Fungi</taxon>
        <taxon>Dikarya</taxon>
        <taxon>Basidiomycota</taxon>
        <taxon>Agaricomycotina</taxon>
        <taxon>Agaricomycetes</taxon>
        <taxon>Agaricomycetidae</taxon>
        <taxon>Agaricales</taxon>
        <taxon>Marasmiineae</taxon>
        <taxon>Mycenaceae</taxon>
        <taxon>Mycena</taxon>
    </lineage>
</organism>
<accession>A0A8H7CJK1</accession>
<evidence type="ECO:0000313" key="5">
    <source>
        <dbReference type="Proteomes" id="UP000623467"/>
    </source>
</evidence>
<feature type="region of interest" description="Disordered" evidence="3">
    <location>
        <begin position="677"/>
        <end position="740"/>
    </location>
</feature>
<dbReference type="AlphaFoldDB" id="A0A8H7CJK1"/>
<dbReference type="SUPFAM" id="SSF57850">
    <property type="entry name" value="RING/U-box"/>
    <property type="match status" value="1"/>
</dbReference>
<sequence>MTPHDDIRAALSSQFIATLGASSYGLHSTKSWPTRLHQSPHTVLCTADYPAPLAREAPFISAYPPPGSSHSLQILSIPRPNADFWPVLERLLPRLPALRAVRARDVRWLRKGIGTSAQAVEGTSFCKTQSLTQEDPYPMPNATTTPAAAPLTPRRASKMASNQSLNHLLNFTLPPRQTQPPPSLPRRSRKTGTHQGVWNKERFVNAQYRFVMNPNGDYTVHFADPDMRVFFQWQDILQVIIPRSSALASASEHTGSTEGLTTCPICLSPADRPAHDKVFCFPCVLHYLNTSENKWARCPICFDSVNEKQLKSVKWYDGPLHVEEDADVAGSSSSGSALDNLFETAPRAGSMMRMRLMQRPQITTLALPRSHTWPSDLLPPHQAPFHFLPDVFDYAKFMLASPSYLVTDLTQDLNELASERRILTGMTDDLSVLFVDAADEKVRHQIEKATALETPFLRERIDKAIRDQREIEERVAFHENRRKQEGSLYPPDAPQELLSLRSPSTPEPRTKRRNVNPPPAVHILLAHFSSYAAFPDAITVRVDAVSEGTVNDDLRKRCKYLAHMPDGADVVFIEADLSGVVGPGGLKNFEGALKMRAARRKEKGRKDERARVRAEEREREREVFAVSAQAQAPSATWRFAGESPALDEVILPAQPAPPEGQASGGAWGARSFAAALHSAAPTTSQGQGGQSVSRRPEAAQEDEWDMDAAWHELEAKSGGGGKRRNKLVVLGSGGGGRRRR</sequence>
<name>A0A8H7CJK1_9AGAR</name>
<dbReference type="PANTHER" id="PTHR12983">
    <property type="entry name" value="RING FINGER 10 FAMILY MEMBER"/>
    <property type="match status" value="1"/>
</dbReference>
<evidence type="ECO:0000313" key="4">
    <source>
        <dbReference type="EMBL" id="KAF7337723.1"/>
    </source>
</evidence>
<feature type="region of interest" description="Disordered" evidence="3">
    <location>
        <begin position="476"/>
        <end position="517"/>
    </location>
</feature>
<dbReference type="GO" id="GO:0000976">
    <property type="term" value="F:transcription cis-regulatory region binding"/>
    <property type="evidence" value="ECO:0007669"/>
    <property type="project" value="TreeGrafter"/>
</dbReference>
<comment type="caution">
    <text evidence="4">The sequence shown here is derived from an EMBL/GenBank/DDBJ whole genome shotgun (WGS) entry which is preliminary data.</text>
</comment>
<dbReference type="GO" id="GO:0045944">
    <property type="term" value="P:positive regulation of transcription by RNA polymerase II"/>
    <property type="evidence" value="ECO:0007669"/>
    <property type="project" value="TreeGrafter"/>
</dbReference>
<evidence type="ECO:0000256" key="1">
    <source>
        <dbReference type="ARBA" id="ARBA00004496"/>
    </source>
</evidence>
<dbReference type="Proteomes" id="UP000623467">
    <property type="component" value="Unassembled WGS sequence"/>
</dbReference>
<feature type="compositionally biased region" description="Basic and acidic residues" evidence="3">
    <location>
        <begin position="476"/>
        <end position="485"/>
    </location>
</feature>
<dbReference type="EMBL" id="JACAZH010000033">
    <property type="protein sequence ID" value="KAF7337723.1"/>
    <property type="molecule type" value="Genomic_DNA"/>
</dbReference>
<protein>
    <submittedName>
        <fullName evidence="4">RING finger domain protein</fullName>
    </submittedName>
</protein>